<evidence type="ECO:0000256" key="1">
    <source>
        <dbReference type="ARBA" id="ARBA00009437"/>
    </source>
</evidence>
<dbReference type="Gene3D" id="1.10.10.10">
    <property type="entry name" value="Winged helix-like DNA-binding domain superfamily/Winged helix DNA-binding domain"/>
    <property type="match status" value="1"/>
</dbReference>
<dbReference type="InterPro" id="IPR036390">
    <property type="entry name" value="WH_DNA-bd_sf"/>
</dbReference>
<dbReference type="RefSeq" id="WP_019019321.1">
    <property type="nucleotide sequence ID" value="NZ_BMXD01000002.1"/>
</dbReference>
<dbReference type="PANTHER" id="PTHR30537">
    <property type="entry name" value="HTH-TYPE TRANSCRIPTIONAL REGULATOR"/>
    <property type="match status" value="1"/>
</dbReference>
<evidence type="ECO:0000313" key="7">
    <source>
        <dbReference type="Proteomes" id="UP001595640"/>
    </source>
</evidence>
<evidence type="ECO:0000256" key="3">
    <source>
        <dbReference type="ARBA" id="ARBA00023125"/>
    </source>
</evidence>
<feature type="domain" description="HTH lysR-type" evidence="5">
    <location>
        <begin position="10"/>
        <end position="60"/>
    </location>
</feature>
<reference evidence="7" key="1">
    <citation type="journal article" date="2019" name="Int. J. Syst. Evol. Microbiol.">
        <title>The Global Catalogue of Microorganisms (GCM) 10K type strain sequencing project: providing services to taxonomists for standard genome sequencing and annotation.</title>
        <authorList>
            <consortium name="The Broad Institute Genomics Platform"/>
            <consortium name="The Broad Institute Genome Sequencing Center for Infectious Disease"/>
            <person name="Wu L."/>
            <person name="Ma J."/>
        </authorList>
    </citation>
    <scope>NUCLEOTIDE SEQUENCE [LARGE SCALE GENOMIC DNA]</scope>
    <source>
        <strain evidence="7">KCTC 12847</strain>
    </source>
</reference>
<dbReference type="Pfam" id="PF00126">
    <property type="entry name" value="HTH_1"/>
    <property type="match status" value="1"/>
</dbReference>
<name>A0ABV7LZR5_9GAMM</name>
<keyword evidence="3" id="KW-0238">DNA-binding</keyword>
<accession>A0ABV7LZR5</accession>
<dbReference type="Gene3D" id="3.40.190.10">
    <property type="entry name" value="Periplasmic binding protein-like II"/>
    <property type="match status" value="2"/>
</dbReference>
<sequence length="297" mass="33354">MKTTLEEYLAFRTVVEAGSITAAADQLGQTTSGVSRTLRRLEQKLGITLLRRTTRKLELTDEGREFLSRTRSILDAVEAAEEQMALCSQQPAGRLRVNAAPSFMQHVIVPLIGEFRRHYPGITLELDTHDRYIDLLEQRTDIAIRFGELRDSTLHARLLGHTPLRLLASPDYLARHGEPQNVAELTQHTLCGFNRLDELNRWPLFDTAGQPLMITPDIAASSGATLQALALAGQGIVCLADYMTRSDREQGRLVPVLAAQTQHRYQVIHAVFYRNTALSLRITLFLDFLAERLDGRL</sequence>
<dbReference type="PROSITE" id="PS50931">
    <property type="entry name" value="HTH_LYSR"/>
    <property type="match status" value="1"/>
</dbReference>
<dbReference type="Pfam" id="PF03466">
    <property type="entry name" value="LysR_substrate"/>
    <property type="match status" value="1"/>
</dbReference>
<dbReference type="InterPro" id="IPR036388">
    <property type="entry name" value="WH-like_DNA-bd_sf"/>
</dbReference>
<dbReference type="InterPro" id="IPR000847">
    <property type="entry name" value="LysR_HTH_N"/>
</dbReference>
<dbReference type="Proteomes" id="UP001595640">
    <property type="component" value="Unassembled WGS sequence"/>
</dbReference>
<protein>
    <submittedName>
        <fullName evidence="6">LysR family transcriptional regulator</fullName>
    </submittedName>
</protein>
<dbReference type="InterPro" id="IPR058163">
    <property type="entry name" value="LysR-type_TF_proteobact-type"/>
</dbReference>
<dbReference type="SUPFAM" id="SSF53850">
    <property type="entry name" value="Periplasmic binding protein-like II"/>
    <property type="match status" value="1"/>
</dbReference>
<organism evidence="6 7">
    <name type="scientific">Modicisalibacter luteus</name>
    <dbReference type="NCBI Taxonomy" id="453962"/>
    <lineage>
        <taxon>Bacteria</taxon>
        <taxon>Pseudomonadati</taxon>
        <taxon>Pseudomonadota</taxon>
        <taxon>Gammaproteobacteria</taxon>
        <taxon>Oceanospirillales</taxon>
        <taxon>Halomonadaceae</taxon>
        <taxon>Modicisalibacter</taxon>
    </lineage>
</organism>
<comment type="similarity">
    <text evidence="1">Belongs to the LysR transcriptional regulatory family.</text>
</comment>
<dbReference type="InterPro" id="IPR005119">
    <property type="entry name" value="LysR_subst-bd"/>
</dbReference>
<dbReference type="EMBL" id="JBHRUH010000015">
    <property type="protein sequence ID" value="MFC3292131.1"/>
    <property type="molecule type" value="Genomic_DNA"/>
</dbReference>
<keyword evidence="4" id="KW-0804">Transcription</keyword>
<keyword evidence="2" id="KW-0805">Transcription regulation</keyword>
<evidence type="ECO:0000313" key="6">
    <source>
        <dbReference type="EMBL" id="MFC3292131.1"/>
    </source>
</evidence>
<comment type="caution">
    <text evidence="6">The sequence shown here is derived from an EMBL/GenBank/DDBJ whole genome shotgun (WGS) entry which is preliminary data.</text>
</comment>
<proteinExistence type="inferred from homology"/>
<dbReference type="SUPFAM" id="SSF46785">
    <property type="entry name" value="Winged helix' DNA-binding domain"/>
    <property type="match status" value="1"/>
</dbReference>
<dbReference type="PANTHER" id="PTHR30537:SF20">
    <property type="entry name" value="TRANSCRIPTIONAL REGULATORY PROTEIN"/>
    <property type="match status" value="1"/>
</dbReference>
<gene>
    <name evidence="6" type="ORF">ACFOEI_08615</name>
</gene>
<evidence type="ECO:0000259" key="5">
    <source>
        <dbReference type="PROSITE" id="PS50931"/>
    </source>
</evidence>
<evidence type="ECO:0000256" key="2">
    <source>
        <dbReference type="ARBA" id="ARBA00023015"/>
    </source>
</evidence>
<evidence type="ECO:0000256" key="4">
    <source>
        <dbReference type="ARBA" id="ARBA00023163"/>
    </source>
</evidence>
<keyword evidence="7" id="KW-1185">Reference proteome</keyword>